<reference evidence="2 3" key="1">
    <citation type="submission" date="2019-03" db="EMBL/GenBank/DDBJ databases">
        <title>First draft genome of Liparis tanakae, snailfish: a comprehensive survey of snailfish specific genes.</title>
        <authorList>
            <person name="Kim W."/>
            <person name="Song I."/>
            <person name="Jeong J.-H."/>
            <person name="Kim D."/>
            <person name="Kim S."/>
            <person name="Ryu S."/>
            <person name="Song J.Y."/>
            <person name="Lee S.K."/>
        </authorList>
    </citation>
    <scope>NUCLEOTIDE SEQUENCE [LARGE SCALE GENOMIC DNA]</scope>
    <source>
        <tissue evidence="2">Muscle</tissue>
    </source>
</reference>
<accession>A0A4Z2GZ09</accession>
<dbReference type="Proteomes" id="UP000314294">
    <property type="component" value="Unassembled WGS sequence"/>
</dbReference>
<sequence length="93" mass="10753">MIHQADGGREEEWRSLSRAIPHLSHAASGPEVARPWPRRLRGPLSETGEITIRRSLQEFIPPPRLLSVSESSEMCRGRFIRSEMNPHERDNHY</sequence>
<dbReference type="EMBL" id="SRLO01000395">
    <property type="protein sequence ID" value="TNN57844.1"/>
    <property type="molecule type" value="Genomic_DNA"/>
</dbReference>
<name>A0A4Z2GZ09_9TELE</name>
<proteinExistence type="predicted"/>
<keyword evidence="3" id="KW-1185">Reference proteome</keyword>
<comment type="caution">
    <text evidence="2">The sequence shown here is derived from an EMBL/GenBank/DDBJ whole genome shotgun (WGS) entry which is preliminary data.</text>
</comment>
<evidence type="ECO:0000256" key="1">
    <source>
        <dbReference type="SAM" id="MobiDB-lite"/>
    </source>
</evidence>
<feature type="region of interest" description="Disordered" evidence="1">
    <location>
        <begin position="24"/>
        <end position="44"/>
    </location>
</feature>
<organism evidence="2 3">
    <name type="scientific">Liparis tanakae</name>
    <name type="common">Tanaka's snailfish</name>
    <dbReference type="NCBI Taxonomy" id="230148"/>
    <lineage>
        <taxon>Eukaryota</taxon>
        <taxon>Metazoa</taxon>
        <taxon>Chordata</taxon>
        <taxon>Craniata</taxon>
        <taxon>Vertebrata</taxon>
        <taxon>Euteleostomi</taxon>
        <taxon>Actinopterygii</taxon>
        <taxon>Neopterygii</taxon>
        <taxon>Teleostei</taxon>
        <taxon>Neoteleostei</taxon>
        <taxon>Acanthomorphata</taxon>
        <taxon>Eupercaria</taxon>
        <taxon>Perciformes</taxon>
        <taxon>Cottioidei</taxon>
        <taxon>Cottales</taxon>
        <taxon>Liparidae</taxon>
        <taxon>Liparis</taxon>
    </lineage>
</organism>
<protein>
    <submittedName>
        <fullName evidence="2">Uncharacterized protein</fullName>
    </submittedName>
</protein>
<evidence type="ECO:0000313" key="2">
    <source>
        <dbReference type="EMBL" id="TNN57844.1"/>
    </source>
</evidence>
<dbReference type="AlphaFoldDB" id="A0A4Z2GZ09"/>
<gene>
    <name evidence="2" type="ORF">EYF80_031926</name>
</gene>
<evidence type="ECO:0000313" key="3">
    <source>
        <dbReference type="Proteomes" id="UP000314294"/>
    </source>
</evidence>